<keyword evidence="2" id="KW-0472">Membrane</keyword>
<feature type="compositionally biased region" description="Polar residues" evidence="1">
    <location>
        <begin position="120"/>
        <end position="135"/>
    </location>
</feature>
<feature type="compositionally biased region" description="Basic and acidic residues" evidence="1">
    <location>
        <begin position="75"/>
        <end position="84"/>
    </location>
</feature>
<dbReference type="EMBL" id="PDSK01000038">
    <property type="protein sequence ID" value="PIE35621.1"/>
    <property type="molecule type" value="Genomic_DNA"/>
</dbReference>
<dbReference type="Proteomes" id="UP000230821">
    <property type="component" value="Unassembled WGS sequence"/>
</dbReference>
<dbReference type="AlphaFoldDB" id="A0A2G6KIX7"/>
<feature type="transmembrane region" description="Helical" evidence="2">
    <location>
        <begin position="284"/>
        <end position="307"/>
    </location>
</feature>
<comment type="caution">
    <text evidence="3">The sequence shown here is derived from an EMBL/GenBank/DDBJ whole genome shotgun (WGS) entry which is preliminary data.</text>
</comment>
<keyword evidence="2" id="KW-0812">Transmembrane</keyword>
<accession>A0A2G6KIX7</accession>
<evidence type="ECO:0008006" key="5">
    <source>
        <dbReference type="Google" id="ProtNLM"/>
    </source>
</evidence>
<gene>
    <name evidence="3" type="ORF">CSA56_03450</name>
</gene>
<sequence>MTFCIAFQQWAYTQPNPDCAIKGIIVQEEKRLYIMPGHKLYNQITVYPEKGERWFCSQQEAERAGFLLVPNPGEAGRRTQREAKSPSNHQTSSAAPSPQMPTPSQPEAPAESATEEVTEPNEQAKQMTESEAQSLPTIEVEETPEPPSVSPEQPTSAESEAESRPEQAHDTQPDIQREQAELPEDFGGKISSMQALMMAAPALIPALIVGLIFLLLGIICLWIIFRKADQPGWLSLIPFVNLFILVKISGKPGWWFLVIMFVPFIGAILYILSQISLAERFGKGALFGIGLIFLPMIFYPILAFGSAEYEENF</sequence>
<feature type="region of interest" description="Disordered" evidence="1">
    <location>
        <begin position="67"/>
        <end position="174"/>
    </location>
</feature>
<evidence type="ECO:0000313" key="4">
    <source>
        <dbReference type="Proteomes" id="UP000230821"/>
    </source>
</evidence>
<proteinExistence type="predicted"/>
<organism evidence="3 4">
    <name type="scientific">candidate division KSB3 bacterium</name>
    <dbReference type="NCBI Taxonomy" id="2044937"/>
    <lineage>
        <taxon>Bacteria</taxon>
        <taxon>candidate division KSB3</taxon>
    </lineage>
</organism>
<name>A0A2G6KIX7_9BACT</name>
<feature type="transmembrane region" description="Helical" evidence="2">
    <location>
        <begin position="202"/>
        <end position="225"/>
    </location>
</feature>
<feature type="compositionally biased region" description="Basic and acidic residues" evidence="1">
    <location>
        <begin position="161"/>
        <end position="174"/>
    </location>
</feature>
<evidence type="ECO:0000256" key="2">
    <source>
        <dbReference type="SAM" id="Phobius"/>
    </source>
</evidence>
<dbReference type="Pfam" id="PF18936">
    <property type="entry name" value="DUF5684"/>
    <property type="match status" value="1"/>
</dbReference>
<keyword evidence="2" id="KW-1133">Transmembrane helix</keyword>
<evidence type="ECO:0000313" key="3">
    <source>
        <dbReference type="EMBL" id="PIE35621.1"/>
    </source>
</evidence>
<feature type="transmembrane region" description="Helical" evidence="2">
    <location>
        <begin position="232"/>
        <end position="248"/>
    </location>
</feature>
<feature type="compositionally biased region" description="Polar residues" evidence="1">
    <location>
        <begin position="85"/>
        <end position="96"/>
    </location>
</feature>
<reference evidence="3 4" key="1">
    <citation type="submission" date="2017-10" db="EMBL/GenBank/DDBJ databases">
        <title>Novel microbial diversity and functional potential in the marine mammal oral microbiome.</title>
        <authorList>
            <person name="Dudek N.K."/>
            <person name="Sun C.L."/>
            <person name="Burstein D."/>
            <person name="Kantor R.S."/>
            <person name="Aliaga Goltsman D.S."/>
            <person name="Bik E.M."/>
            <person name="Thomas B.C."/>
            <person name="Banfield J.F."/>
            <person name="Relman D.A."/>
        </authorList>
    </citation>
    <scope>NUCLEOTIDE SEQUENCE [LARGE SCALE GENOMIC DNA]</scope>
    <source>
        <strain evidence="3">DOLJORAL78_47_16</strain>
    </source>
</reference>
<evidence type="ECO:0000256" key="1">
    <source>
        <dbReference type="SAM" id="MobiDB-lite"/>
    </source>
</evidence>
<dbReference type="InterPro" id="IPR043739">
    <property type="entry name" value="DUF5684"/>
</dbReference>
<protein>
    <recommendedName>
        <fullName evidence="5">Signal peptidase I</fullName>
    </recommendedName>
</protein>
<feature type="transmembrane region" description="Helical" evidence="2">
    <location>
        <begin position="254"/>
        <end position="272"/>
    </location>
</feature>